<feature type="compositionally biased region" description="Basic and acidic residues" evidence="1">
    <location>
        <begin position="51"/>
        <end position="62"/>
    </location>
</feature>
<dbReference type="HOGENOM" id="CLU_2893689_0_0_11"/>
<evidence type="ECO:0000313" key="2">
    <source>
        <dbReference type="EMBL" id="AGZ40831.1"/>
    </source>
</evidence>
<evidence type="ECO:0000313" key="3">
    <source>
        <dbReference type="Proteomes" id="UP000017746"/>
    </source>
</evidence>
<dbReference type="OrthoDB" id="139432at28056"/>
<dbReference type="RefSeq" id="WP_023360890.1">
    <property type="nucleotide sequence ID" value="NC_022657.1"/>
</dbReference>
<proteinExistence type="predicted"/>
<dbReference type="EMBL" id="CP006272">
    <property type="protein sequence ID" value="AGZ40831.1"/>
    <property type="molecule type" value="Genomic_DNA"/>
</dbReference>
<dbReference type="AlphaFoldDB" id="U5VYT5"/>
<protein>
    <submittedName>
        <fullName evidence="2">Uncharacterized protein</fullName>
    </submittedName>
</protein>
<dbReference type="PATRIC" id="fig|1246995.3.peg.2584"/>
<name>U5VYT5_9ACTN</name>
<feature type="region of interest" description="Disordered" evidence="1">
    <location>
        <begin position="25"/>
        <end position="62"/>
    </location>
</feature>
<dbReference type="Proteomes" id="UP000017746">
    <property type="component" value="Chromosome"/>
</dbReference>
<sequence length="62" mass="6299">MTPYAYSAGKLTRLEGGGSVADIADDGRIGGTSGYRNAGQCSGLQAGGEGPRWEGRQARAVP</sequence>
<keyword evidence="3" id="KW-1185">Reference proteome</keyword>
<organism evidence="2 3">
    <name type="scientific">Actinoplanes friuliensis DSM 7358</name>
    <dbReference type="NCBI Taxonomy" id="1246995"/>
    <lineage>
        <taxon>Bacteria</taxon>
        <taxon>Bacillati</taxon>
        <taxon>Actinomycetota</taxon>
        <taxon>Actinomycetes</taxon>
        <taxon>Micromonosporales</taxon>
        <taxon>Micromonosporaceae</taxon>
        <taxon>Actinoplanes</taxon>
    </lineage>
</organism>
<accession>U5VYT5</accession>
<gene>
    <name evidence="2" type="ORF">AFR_12725</name>
</gene>
<evidence type="ECO:0000256" key="1">
    <source>
        <dbReference type="SAM" id="MobiDB-lite"/>
    </source>
</evidence>
<reference evidence="2 3" key="1">
    <citation type="journal article" date="2014" name="J. Biotechnol.">
        <title>Complete genome sequence of the actinobacterium Actinoplanes friuliensis HAG 010964, producer of the lipopeptide antibiotic friulimycin.</title>
        <authorList>
            <person name="Ruckert C."/>
            <person name="Szczepanowski R."/>
            <person name="Albersmeier A."/>
            <person name="Goesmann A."/>
            <person name="Fischer N."/>
            <person name="Steinkamper A."/>
            <person name="Puhler A."/>
            <person name="Biener R."/>
            <person name="Schwartz D."/>
            <person name="Kalinowski J."/>
        </authorList>
    </citation>
    <scope>NUCLEOTIDE SEQUENCE [LARGE SCALE GENOMIC DNA]</scope>
    <source>
        <strain evidence="2 3">DSM 7358</strain>
    </source>
</reference>
<dbReference type="KEGG" id="afs:AFR_12725"/>